<dbReference type="OrthoDB" id="6467447at2759"/>
<evidence type="ECO:0008006" key="3">
    <source>
        <dbReference type="Google" id="ProtNLM"/>
    </source>
</evidence>
<dbReference type="Gene3D" id="3.30.420.10">
    <property type="entry name" value="Ribonuclease H-like superfamily/Ribonuclease H"/>
    <property type="match status" value="1"/>
</dbReference>
<sequence>MATVYPANDGVFRQDNATCHVSKIVRAWFEEHNEEFQLLPWPPNSQISTLAKICGNICNDTSDRKTLHLGIFTSYAILCCSHGHRCLSPPSKYTLSP</sequence>
<dbReference type="InterPro" id="IPR036397">
    <property type="entry name" value="RNaseH_sf"/>
</dbReference>
<proteinExistence type="predicted"/>
<accession>A0A4Y2WWE8</accession>
<dbReference type="GO" id="GO:0003676">
    <property type="term" value="F:nucleic acid binding"/>
    <property type="evidence" value="ECO:0007669"/>
    <property type="project" value="InterPro"/>
</dbReference>
<reference evidence="1 2" key="1">
    <citation type="journal article" date="2019" name="Sci. Rep.">
        <title>Orb-weaving spider Araneus ventricosus genome elucidates the spidroin gene catalogue.</title>
        <authorList>
            <person name="Kono N."/>
            <person name="Nakamura H."/>
            <person name="Ohtoshi R."/>
            <person name="Moran D.A.P."/>
            <person name="Shinohara A."/>
            <person name="Yoshida Y."/>
            <person name="Fujiwara M."/>
            <person name="Mori M."/>
            <person name="Tomita M."/>
            <person name="Arakawa K."/>
        </authorList>
    </citation>
    <scope>NUCLEOTIDE SEQUENCE [LARGE SCALE GENOMIC DNA]</scope>
</reference>
<dbReference type="Proteomes" id="UP000499080">
    <property type="component" value="Unassembled WGS sequence"/>
</dbReference>
<dbReference type="EMBL" id="BGPR01067572">
    <property type="protein sequence ID" value="GBO41765.1"/>
    <property type="molecule type" value="Genomic_DNA"/>
</dbReference>
<organism evidence="1 2">
    <name type="scientific">Araneus ventricosus</name>
    <name type="common">Orbweaver spider</name>
    <name type="synonym">Epeira ventricosa</name>
    <dbReference type="NCBI Taxonomy" id="182803"/>
    <lineage>
        <taxon>Eukaryota</taxon>
        <taxon>Metazoa</taxon>
        <taxon>Ecdysozoa</taxon>
        <taxon>Arthropoda</taxon>
        <taxon>Chelicerata</taxon>
        <taxon>Arachnida</taxon>
        <taxon>Araneae</taxon>
        <taxon>Araneomorphae</taxon>
        <taxon>Entelegynae</taxon>
        <taxon>Araneoidea</taxon>
        <taxon>Araneidae</taxon>
        <taxon>Araneus</taxon>
    </lineage>
</organism>
<keyword evidence="2" id="KW-1185">Reference proteome</keyword>
<comment type="caution">
    <text evidence="1">The sequence shown here is derived from an EMBL/GenBank/DDBJ whole genome shotgun (WGS) entry which is preliminary data.</text>
</comment>
<evidence type="ECO:0000313" key="1">
    <source>
        <dbReference type="EMBL" id="GBO41765.1"/>
    </source>
</evidence>
<gene>
    <name evidence="1" type="ORF">AVEN_236506_1</name>
</gene>
<dbReference type="AlphaFoldDB" id="A0A4Y2WWE8"/>
<evidence type="ECO:0000313" key="2">
    <source>
        <dbReference type="Proteomes" id="UP000499080"/>
    </source>
</evidence>
<protein>
    <recommendedName>
        <fullName evidence="3">Tc1-like transposase DDE domain-containing protein</fullName>
    </recommendedName>
</protein>
<name>A0A4Y2WWE8_ARAVE</name>